<name>A0A845MD51_9PROT</name>
<dbReference type="EMBL" id="WTVA01000002">
    <property type="protein sequence ID" value="MZR21809.1"/>
    <property type="molecule type" value="Genomic_DNA"/>
</dbReference>
<keyword evidence="2" id="KW-0808">Transferase</keyword>
<reference evidence="2 3" key="1">
    <citation type="journal article" date="2014" name="Int. J. Syst. Evol. Microbiol.">
        <title>Sneathiella chungangensis sp. nov., isolated from a marine sand, and emended description of the genus Sneathiella.</title>
        <authorList>
            <person name="Siamphan C."/>
            <person name="Kim H."/>
            <person name="Lee J.S."/>
            <person name="Kim W."/>
        </authorList>
    </citation>
    <scope>NUCLEOTIDE SEQUENCE [LARGE SCALE GENOMIC DNA]</scope>
    <source>
        <strain evidence="2 3">KCTC 32476</strain>
    </source>
</reference>
<sequence length="301" mass="34032">MESVGEPQPSKVEMAETPGQSKDIQLVTALLPSYNAEAFIRDTLDSLVAQSWPRLEILIGDDFSTDETPAIIQDFASRHENIRILKRDQNLGWLGNCNDLMKNARGELMFFAFHDDVVAPEYVSLLAEALQREPGAILAYSDIELVEPDGTREFLACKELSGVKSPTKRGLLYAQRRSSFHWWIPNRGLFRRKAYDIIGGIQKNQYGEFSADWTWLLAMSLMGAFVRVPQTLCFKRYQKSSLSINWRRTPEKYRGLACAGISEVMKSDLNPVGKLVICGYLRYRIAGSKLKSLLKGQRSNA</sequence>
<dbReference type="RefSeq" id="WP_161338245.1">
    <property type="nucleotide sequence ID" value="NZ_JBHSDG010000001.1"/>
</dbReference>
<dbReference type="SUPFAM" id="SSF53448">
    <property type="entry name" value="Nucleotide-diphospho-sugar transferases"/>
    <property type="match status" value="1"/>
</dbReference>
<evidence type="ECO:0000259" key="1">
    <source>
        <dbReference type="Pfam" id="PF00535"/>
    </source>
</evidence>
<protein>
    <submittedName>
        <fullName evidence="2">Glycosyltransferase</fullName>
    </submittedName>
</protein>
<evidence type="ECO:0000313" key="3">
    <source>
        <dbReference type="Proteomes" id="UP000445696"/>
    </source>
</evidence>
<dbReference type="OrthoDB" id="8097803at2"/>
<dbReference type="PANTHER" id="PTHR43685:SF2">
    <property type="entry name" value="GLYCOSYLTRANSFERASE 2-LIKE DOMAIN-CONTAINING PROTEIN"/>
    <property type="match status" value="1"/>
</dbReference>
<dbReference type="Gene3D" id="3.90.550.10">
    <property type="entry name" value="Spore Coat Polysaccharide Biosynthesis Protein SpsA, Chain A"/>
    <property type="match status" value="1"/>
</dbReference>
<organism evidence="2 3">
    <name type="scientific">Sneathiella chungangensis</name>
    <dbReference type="NCBI Taxonomy" id="1418234"/>
    <lineage>
        <taxon>Bacteria</taxon>
        <taxon>Pseudomonadati</taxon>
        <taxon>Pseudomonadota</taxon>
        <taxon>Alphaproteobacteria</taxon>
        <taxon>Sneathiellales</taxon>
        <taxon>Sneathiellaceae</taxon>
        <taxon>Sneathiella</taxon>
    </lineage>
</organism>
<dbReference type="Pfam" id="PF00535">
    <property type="entry name" value="Glycos_transf_2"/>
    <property type="match status" value="1"/>
</dbReference>
<gene>
    <name evidence="2" type="ORF">GQF03_05650</name>
</gene>
<keyword evidence="3" id="KW-1185">Reference proteome</keyword>
<dbReference type="InterPro" id="IPR029044">
    <property type="entry name" value="Nucleotide-diphossugar_trans"/>
</dbReference>
<dbReference type="GO" id="GO:0016740">
    <property type="term" value="F:transferase activity"/>
    <property type="evidence" value="ECO:0007669"/>
    <property type="project" value="UniProtKB-KW"/>
</dbReference>
<dbReference type="PANTHER" id="PTHR43685">
    <property type="entry name" value="GLYCOSYLTRANSFERASE"/>
    <property type="match status" value="1"/>
</dbReference>
<dbReference type="InterPro" id="IPR050834">
    <property type="entry name" value="Glycosyltransf_2"/>
</dbReference>
<evidence type="ECO:0000313" key="2">
    <source>
        <dbReference type="EMBL" id="MZR21809.1"/>
    </source>
</evidence>
<dbReference type="AlphaFoldDB" id="A0A845MD51"/>
<accession>A0A845MD51</accession>
<dbReference type="InterPro" id="IPR001173">
    <property type="entry name" value="Glyco_trans_2-like"/>
</dbReference>
<proteinExistence type="predicted"/>
<dbReference type="Proteomes" id="UP000445696">
    <property type="component" value="Unassembled WGS sequence"/>
</dbReference>
<feature type="domain" description="Glycosyltransferase 2-like" evidence="1">
    <location>
        <begin position="30"/>
        <end position="137"/>
    </location>
</feature>
<comment type="caution">
    <text evidence="2">The sequence shown here is derived from an EMBL/GenBank/DDBJ whole genome shotgun (WGS) entry which is preliminary data.</text>
</comment>